<dbReference type="GO" id="GO:0016987">
    <property type="term" value="F:sigma factor activity"/>
    <property type="evidence" value="ECO:0007669"/>
    <property type="project" value="UniProtKB-KW"/>
</dbReference>
<dbReference type="InterPro" id="IPR039425">
    <property type="entry name" value="RNA_pol_sigma-70-like"/>
</dbReference>
<accession>A0A4Z1C7K0</accession>
<dbReference type="PANTHER" id="PTHR43133:SF8">
    <property type="entry name" value="RNA POLYMERASE SIGMA FACTOR HI_1459-RELATED"/>
    <property type="match status" value="1"/>
</dbReference>
<dbReference type="InterPro" id="IPR013325">
    <property type="entry name" value="RNA_pol_sigma_r2"/>
</dbReference>
<dbReference type="AlphaFoldDB" id="A0A4Z1C7K0"/>
<dbReference type="NCBIfam" id="TIGR02937">
    <property type="entry name" value="sigma70-ECF"/>
    <property type="match status" value="1"/>
</dbReference>
<name>A0A4Z1C7K0_9ACTN</name>
<evidence type="ECO:0000313" key="7">
    <source>
        <dbReference type="EMBL" id="TGN63246.1"/>
    </source>
</evidence>
<dbReference type="GO" id="GO:0006352">
    <property type="term" value="P:DNA-templated transcription initiation"/>
    <property type="evidence" value="ECO:0007669"/>
    <property type="project" value="InterPro"/>
</dbReference>
<feature type="region of interest" description="Disordered" evidence="6">
    <location>
        <begin position="1"/>
        <end position="26"/>
    </location>
</feature>
<evidence type="ECO:0000256" key="3">
    <source>
        <dbReference type="ARBA" id="ARBA00023082"/>
    </source>
</evidence>
<keyword evidence="5" id="KW-0804">Transcription</keyword>
<dbReference type="InterPro" id="IPR014284">
    <property type="entry name" value="RNA_pol_sigma-70_dom"/>
</dbReference>
<dbReference type="SUPFAM" id="SSF88946">
    <property type="entry name" value="Sigma2 domain of RNA polymerase sigma factors"/>
    <property type="match status" value="1"/>
</dbReference>
<dbReference type="InterPro" id="IPR036388">
    <property type="entry name" value="WH-like_DNA-bd_sf"/>
</dbReference>
<reference evidence="7 8" key="1">
    <citation type="submission" date="2019-04" db="EMBL/GenBank/DDBJ databases">
        <title>Three New Species of Nocardioides, Nocardioides euryhalodurans sp. nov., Nocardioides seonyuensis sp. nov. and Nocardioides eburneoflavus sp. nov. Isolated from Soil.</title>
        <authorList>
            <person name="Roh S.G."/>
            <person name="Lee C."/>
            <person name="Kim M.-K."/>
            <person name="Kim S.B."/>
        </authorList>
    </citation>
    <scope>NUCLEOTIDE SEQUENCE [LARGE SCALE GENOMIC DNA]</scope>
    <source>
        <strain evidence="7 8">MMS17-SY213</strain>
    </source>
</reference>
<evidence type="ECO:0000256" key="4">
    <source>
        <dbReference type="ARBA" id="ARBA00023125"/>
    </source>
</evidence>
<dbReference type="InterPro" id="IPR013324">
    <property type="entry name" value="RNA_pol_sigma_r3/r4-like"/>
</dbReference>
<dbReference type="GO" id="GO:0003677">
    <property type="term" value="F:DNA binding"/>
    <property type="evidence" value="ECO:0007669"/>
    <property type="project" value="UniProtKB-KW"/>
</dbReference>
<evidence type="ECO:0000313" key="8">
    <source>
        <dbReference type="Proteomes" id="UP000297496"/>
    </source>
</evidence>
<dbReference type="EMBL" id="SRRO01000001">
    <property type="protein sequence ID" value="TGN63246.1"/>
    <property type="molecule type" value="Genomic_DNA"/>
</dbReference>
<comment type="similarity">
    <text evidence="1">Belongs to the sigma-70 factor family. ECF subfamily.</text>
</comment>
<dbReference type="SUPFAM" id="SSF88659">
    <property type="entry name" value="Sigma3 and sigma4 domains of RNA polymerase sigma factors"/>
    <property type="match status" value="1"/>
</dbReference>
<gene>
    <name evidence="7" type="ORF">EXE59_04265</name>
</gene>
<dbReference type="PANTHER" id="PTHR43133">
    <property type="entry name" value="RNA POLYMERASE ECF-TYPE SIGMA FACTO"/>
    <property type="match status" value="1"/>
</dbReference>
<dbReference type="OrthoDB" id="9780326at2"/>
<dbReference type="Gene3D" id="1.10.10.10">
    <property type="entry name" value="Winged helix-like DNA-binding domain superfamily/Winged helix DNA-binding domain"/>
    <property type="match status" value="1"/>
</dbReference>
<keyword evidence="3" id="KW-0731">Sigma factor</keyword>
<organism evidence="7 8">
    <name type="scientific">Nocardioides eburneiflavus</name>
    <dbReference type="NCBI Taxonomy" id="2518372"/>
    <lineage>
        <taxon>Bacteria</taxon>
        <taxon>Bacillati</taxon>
        <taxon>Actinomycetota</taxon>
        <taxon>Actinomycetes</taxon>
        <taxon>Propionibacteriales</taxon>
        <taxon>Nocardioidaceae</taxon>
        <taxon>Nocardioides</taxon>
    </lineage>
</organism>
<keyword evidence="2" id="KW-0805">Transcription regulation</keyword>
<comment type="caution">
    <text evidence="7">The sequence shown here is derived from an EMBL/GenBank/DDBJ whole genome shotgun (WGS) entry which is preliminary data.</text>
</comment>
<sequence>MTTVNPTTPDVLPPPSDDAWLSDLTDDGPAGQQALGHLHQLLLRAARHQVWRLRNLLPGAGAGELEDLAQQAADDALVAVLRQLGTFEGRSRFSTWAYKFGVLHAGVAVRRQAWRHREVPLPDTIALVDSSPGPEMHSEGAQLARAVRAAIASELTPHQRRVVLALLVEEVPIDVLADRMGSTRNALYKTLHDARRRMRAALTDSGHLENRTHRSTP</sequence>
<evidence type="ECO:0000256" key="2">
    <source>
        <dbReference type="ARBA" id="ARBA00023015"/>
    </source>
</evidence>
<evidence type="ECO:0000256" key="1">
    <source>
        <dbReference type="ARBA" id="ARBA00010641"/>
    </source>
</evidence>
<dbReference type="Gene3D" id="1.10.1740.10">
    <property type="match status" value="1"/>
</dbReference>
<evidence type="ECO:0000256" key="6">
    <source>
        <dbReference type="SAM" id="MobiDB-lite"/>
    </source>
</evidence>
<dbReference type="Proteomes" id="UP000297496">
    <property type="component" value="Unassembled WGS sequence"/>
</dbReference>
<keyword evidence="4" id="KW-0238">DNA-binding</keyword>
<proteinExistence type="inferred from homology"/>
<keyword evidence="8" id="KW-1185">Reference proteome</keyword>
<evidence type="ECO:0000256" key="5">
    <source>
        <dbReference type="ARBA" id="ARBA00023163"/>
    </source>
</evidence>
<protein>
    <submittedName>
        <fullName evidence="7">Sigma-70 family RNA polymerase sigma factor</fullName>
    </submittedName>
</protein>